<dbReference type="Pfam" id="PF18029">
    <property type="entry name" value="Glyoxalase_6"/>
    <property type="match status" value="1"/>
</dbReference>
<dbReference type="InterPro" id="IPR029068">
    <property type="entry name" value="Glyas_Bleomycin-R_OHBP_Dase"/>
</dbReference>
<dbReference type="CDD" id="cd07247">
    <property type="entry name" value="SgaA_N_like"/>
    <property type="match status" value="2"/>
</dbReference>
<dbReference type="InterPro" id="IPR037523">
    <property type="entry name" value="VOC_core"/>
</dbReference>
<dbReference type="InterPro" id="IPR004360">
    <property type="entry name" value="Glyas_Fos-R_dOase_dom"/>
</dbReference>
<dbReference type="Proteomes" id="UP001225605">
    <property type="component" value="Unassembled WGS sequence"/>
</dbReference>
<gene>
    <name evidence="2" type="ORF">CKY47_29515</name>
</gene>
<dbReference type="InterPro" id="IPR041581">
    <property type="entry name" value="Glyoxalase_6"/>
</dbReference>
<sequence length="258" mass="26955">MPTANHVPGVPSWIDLGSPDVARAAEHYRGVFGWTFHPLGPHAGEYGVFRHDGRTVAAAGPLTGDDARSAWTVYFQTADADATAAAVAEAGGEVRVDPFDVFTNGRMAQLTDPGGADFAIWQPGDTAGLDEVAAPGSLGWVELQTPDPAGVHDFYRAVFGWTVTTVPAAADDGAYTVFTLEDEAEAIPFGGVADLQEGERAHWLPYFEVADTDAAVSRNAALGGRAVLPTADLAGVGRMAWLEDPFGARCAVVTSSPA</sequence>
<dbReference type="PROSITE" id="PS51819">
    <property type="entry name" value="VOC"/>
    <property type="match status" value="2"/>
</dbReference>
<proteinExistence type="predicted"/>
<dbReference type="PANTHER" id="PTHR33993:SF10">
    <property type="entry name" value="CONSERVED PROTEIN"/>
    <property type="match status" value="1"/>
</dbReference>
<accession>A0ABU0X7B4</accession>
<dbReference type="RefSeq" id="WP_306749666.1">
    <property type="nucleotide sequence ID" value="NZ_NSDM01000015.1"/>
</dbReference>
<dbReference type="SUPFAM" id="SSF54593">
    <property type="entry name" value="Glyoxalase/Bleomycin resistance protein/Dihydroxybiphenyl dioxygenase"/>
    <property type="match status" value="2"/>
</dbReference>
<keyword evidence="3" id="KW-1185">Reference proteome</keyword>
<evidence type="ECO:0000259" key="1">
    <source>
        <dbReference type="PROSITE" id="PS51819"/>
    </source>
</evidence>
<dbReference type="Pfam" id="PF00903">
    <property type="entry name" value="Glyoxalase"/>
    <property type="match status" value="1"/>
</dbReference>
<reference evidence="2 3" key="1">
    <citation type="submission" date="2017-06" db="EMBL/GenBank/DDBJ databases">
        <title>Cultured bacterium strain Saccharothrix yanglingensis Hhs.015.</title>
        <authorList>
            <person name="Xia Y."/>
        </authorList>
    </citation>
    <scope>NUCLEOTIDE SEQUENCE [LARGE SCALE GENOMIC DNA]</scope>
    <source>
        <strain evidence="2 3">Hhs.015</strain>
    </source>
</reference>
<feature type="domain" description="VOC" evidence="1">
    <location>
        <begin position="137"/>
        <end position="255"/>
    </location>
</feature>
<evidence type="ECO:0000313" key="2">
    <source>
        <dbReference type="EMBL" id="MDQ2588030.1"/>
    </source>
</evidence>
<protein>
    <submittedName>
        <fullName evidence="2">Hydroxylase</fullName>
    </submittedName>
</protein>
<comment type="caution">
    <text evidence="2">The sequence shown here is derived from an EMBL/GenBank/DDBJ whole genome shotgun (WGS) entry which is preliminary data.</text>
</comment>
<evidence type="ECO:0000313" key="3">
    <source>
        <dbReference type="Proteomes" id="UP001225605"/>
    </source>
</evidence>
<dbReference type="EMBL" id="NSDM01000015">
    <property type="protein sequence ID" value="MDQ2588030.1"/>
    <property type="molecule type" value="Genomic_DNA"/>
</dbReference>
<feature type="domain" description="VOC" evidence="1">
    <location>
        <begin position="10"/>
        <end position="123"/>
    </location>
</feature>
<organism evidence="2 3">
    <name type="scientific">Saccharothrix yanglingensis</name>
    <dbReference type="NCBI Taxonomy" id="659496"/>
    <lineage>
        <taxon>Bacteria</taxon>
        <taxon>Bacillati</taxon>
        <taxon>Actinomycetota</taxon>
        <taxon>Actinomycetes</taxon>
        <taxon>Pseudonocardiales</taxon>
        <taxon>Pseudonocardiaceae</taxon>
        <taxon>Saccharothrix</taxon>
    </lineage>
</organism>
<dbReference type="InterPro" id="IPR052164">
    <property type="entry name" value="Anthracycline_SecMetBiosynth"/>
</dbReference>
<dbReference type="Gene3D" id="3.10.180.10">
    <property type="entry name" value="2,3-Dihydroxybiphenyl 1,2-Dioxygenase, domain 1"/>
    <property type="match status" value="2"/>
</dbReference>
<dbReference type="PANTHER" id="PTHR33993">
    <property type="entry name" value="GLYOXALASE-RELATED"/>
    <property type="match status" value="1"/>
</dbReference>
<name>A0ABU0X7B4_9PSEU</name>